<evidence type="ECO:0000256" key="1">
    <source>
        <dbReference type="SAM" id="MobiDB-lite"/>
    </source>
</evidence>
<dbReference type="Gene3D" id="2.130.10.10">
    <property type="entry name" value="YVTN repeat-like/Quinoprotein amine dehydrogenase"/>
    <property type="match status" value="2"/>
</dbReference>
<dbReference type="PROSITE" id="PS50181">
    <property type="entry name" value="FBOX"/>
    <property type="match status" value="1"/>
</dbReference>
<evidence type="ECO:0000313" key="3">
    <source>
        <dbReference type="EMBL" id="MBN3273464.1"/>
    </source>
</evidence>
<comment type="caution">
    <text evidence="3">The sequence shown here is derived from an EMBL/GenBank/DDBJ whole genome shotgun (WGS) entry which is preliminary data.</text>
</comment>
<feature type="domain" description="F-box" evidence="2">
    <location>
        <begin position="274"/>
        <end position="320"/>
    </location>
</feature>
<dbReference type="InterPro" id="IPR015943">
    <property type="entry name" value="WD40/YVTN_repeat-like_dom_sf"/>
</dbReference>
<sequence length="816" mass="89417">MDLQEFRERWKKEVRERERNSQAGGDAENPENHNKNPKTSDETLDKPTGDLGNTDTLQNREGSRKSSGANIHSSALQGTSHQSSSSALLETGSGTSNAEQTSKIGGSGVSDNRKRSLCCKCGVPGIASGPAPLNEDAGSGCSCRLKLNRDGSSFSGSESEVQRGSSLKAASETPLLSDESQSGTSLRTCHNQQVGSKDQPEYISIAESLLEGRTSPLRDRIEVERSVGKKRHAENVATRRPFHQLQQQPLCKVHKKETLVDQLIQDLNEINDIPFFDVELPYELALKIFQYLDRRELGRCAQVSKVWKVLAEDEVLWYRLCLKEGHLAGASVSDSPCWKGTLRDYRQMKDTLRSNWKNRVGEVRQLQYELGKVLCDASSSNGLVIAGYTSGDVRLWDTLNWDSSASYLQPSHIAVETVLRPHVTHVRVNGAVAVAAYEDGIVDVWSTEAGREPVHHYQHLQRVQGLALGTEGAIVATASGTQVRVERPTDTGYWETASKCELQKPVEFVQLVPLTDGGLLAVAAAADTVHLLQPGQEHSVLHCVYGHPVTCLDTSSSLAAVGVKSHGWAMNAGNKIQVYCLQTGQAVVDLGNSAGDFTCVNLKDSPPNLLVSGLKMYLVWQIQVYCLQTGQAVVDLGNSAGDFTCVNLKDSPPNLLVSGNKDRRVRVFDLRTGKSVASLYAHHLGVSVVQTDDWKIVSGGEEGLLCLWEMRMGAKLWEMHNRHPVRHAHFNTHTLVTANIPDEKTPRGACITDDDLTAHRRHRGVIFMYDFSVDTSASDHVLPICKSSYTESTGYNYNIGLAVPYDMLLAEPGSAL</sequence>
<accession>A0ABS2XH40</accession>
<dbReference type="CDD" id="cd22134">
    <property type="entry name" value="F-box_FBXW8"/>
    <property type="match status" value="1"/>
</dbReference>
<reference evidence="3" key="1">
    <citation type="journal article" date="2021" name="Cell">
        <title>Tracing the genetic footprints of vertebrate landing in non-teleost ray-finned fishes.</title>
        <authorList>
            <person name="Bi X."/>
            <person name="Wang K."/>
            <person name="Yang L."/>
            <person name="Pan H."/>
            <person name="Jiang H."/>
            <person name="Wei Q."/>
            <person name="Fang M."/>
            <person name="Yu H."/>
            <person name="Zhu C."/>
            <person name="Cai Y."/>
            <person name="He Y."/>
            <person name="Gan X."/>
            <person name="Zeng H."/>
            <person name="Yu D."/>
            <person name="Zhu Y."/>
            <person name="Jiang H."/>
            <person name="Qiu Q."/>
            <person name="Yang H."/>
            <person name="Zhang Y.E."/>
            <person name="Wang W."/>
            <person name="Zhu M."/>
            <person name="He S."/>
            <person name="Zhang G."/>
        </authorList>
    </citation>
    <scope>NUCLEOTIDE SEQUENCE</scope>
    <source>
        <strain evidence="3">Pddl_001</strain>
    </source>
</reference>
<gene>
    <name evidence="3" type="primary">Fbxw8</name>
    <name evidence="3" type="ORF">GTO93_0014385</name>
</gene>
<dbReference type="InterPro" id="IPR001810">
    <property type="entry name" value="F-box_dom"/>
</dbReference>
<feature type="non-terminal residue" evidence="3">
    <location>
        <position position="816"/>
    </location>
</feature>
<feature type="compositionally biased region" description="Polar residues" evidence="1">
    <location>
        <begin position="178"/>
        <end position="196"/>
    </location>
</feature>
<dbReference type="Pfam" id="PF12937">
    <property type="entry name" value="F-box-like"/>
    <property type="match status" value="1"/>
</dbReference>
<feature type="region of interest" description="Disordered" evidence="1">
    <location>
        <begin position="151"/>
        <end position="197"/>
    </location>
</feature>
<feature type="region of interest" description="Disordered" evidence="1">
    <location>
        <begin position="1"/>
        <end position="113"/>
    </location>
</feature>
<feature type="non-terminal residue" evidence="3">
    <location>
        <position position="1"/>
    </location>
</feature>
<evidence type="ECO:0000313" key="4">
    <source>
        <dbReference type="Proteomes" id="UP001166093"/>
    </source>
</evidence>
<evidence type="ECO:0000259" key="2">
    <source>
        <dbReference type="PROSITE" id="PS50181"/>
    </source>
</evidence>
<keyword evidence="4" id="KW-1185">Reference proteome</keyword>
<feature type="compositionally biased region" description="Basic and acidic residues" evidence="1">
    <location>
        <begin position="1"/>
        <end position="20"/>
    </location>
</feature>
<dbReference type="EMBL" id="JAAWVQ010031021">
    <property type="protein sequence ID" value="MBN3273464.1"/>
    <property type="molecule type" value="Genomic_DNA"/>
</dbReference>
<dbReference type="SMART" id="SM00256">
    <property type="entry name" value="FBOX"/>
    <property type="match status" value="1"/>
</dbReference>
<protein>
    <submittedName>
        <fullName evidence="3">FBXW8 protein</fullName>
    </submittedName>
</protein>
<organism evidence="3 4">
    <name type="scientific">Polyodon spathula</name>
    <name type="common">North American paddlefish</name>
    <name type="synonym">Squalus spathula</name>
    <dbReference type="NCBI Taxonomy" id="7913"/>
    <lineage>
        <taxon>Eukaryota</taxon>
        <taxon>Metazoa</taxon>
        <taxon>Chordata</taxon>
        <taxon>Craniata</taxon>
        <taxon>Vertebrata</taxon>
        <taxon>Euteleostomi</taxon>
        <taxon>Actinopterygii</taxon>
        <taxon>Chondrostei</taxon>
        <taxon>Acipenseriformes</taxon>
        <taxon>Polyodontidae</taxon>
        <taxon>Polyodon</taxon>
    </lineage>
</organism>
<feature type="compositionally biased region" description="Polar residues" evidence="1">
    <location>
        <begin position="51"/>
        <end position="104"/>
    </location>
</feature>
<feature type="compositionally biased region" description="Polar residues" evidence="1">
    <location>
        <begin position="151"/>
        <end position="165"/>
    </location>
</feature>
<dbReference type="InterPro" id="IPR036322">
    <property type="entry name" value="WD40_repeat_dom_sf"/>
</dbReference>
<dbReference type="Proteomes" id="UP001166093">
    <property type="component" value="Unassembled WGS sequence"/>
</dbReference>
<dbReference type="PANTHER" id="PTHR19855">
    <property type="entry name" value="WD40 REPEAT PROTEIN 12, 37"/>
    <property type="match status" value="1"/>
</dbReference>
<dbReference type="SUPFAM" id="SSF81383">
    <property type="entry name" value="F-box domain"/>
    <property type="match status" value="1"/>
</dbReference>
<dbReference type="InterPro" id="IPR001680">
    <property type="entry name" value="WD40_rpt"/>
</dbReference>
<dbReference type="PANTHER" id="PTHR19855:SF16">
    <property type="entry name" value="F-BOX AND WD REPEAT DOMAIN CONTAINING 8"/>
    <property type="match status" value="1"/>
</dbReference>
<dbReference type="SUPFAM" id="SSF50978">
    <property type="entry name" value="WD40 repeat-like"/>
    <property type="match status" value="2"/>
</dbReference>
<dbReference type="InterPro" id="IPR036047">
    <property type="entry name" value="F-box-like_dom_sf"/>
</dbReference>
<dbReference type="Gene3D" id="1.20.1280.50">
    <property type="match status" value="1"/>
</dbReference>
<feature type="compositionally biased region" description="Basic and acidic residues" evidence="1">
    <location>
        <begin position="30"/>
        <end position="48"/>
    </location>
</feature>
<dbReference type="SMART" id="SM00320">
    <property type="entry name" value="WD40"/>
    <property type="match status" value="4"/>
</dbReference>
<proteinExistence type="predicted"/>
<name>A0ABS2XH40_POLSP</name>